<dbReference type="Proteomes" id="UP000055024">
    <property type="component" value="Unassembled WGS sequence"/>
</dbReference>
<proteinExistence type="predicted"/>
<evidence type="ECO:0000313" key="3">
    <source>
        <dbReference type="Proteomes" id="UP000055024"/>
    </source>
</evidence>
<feature type="region of interest" description="Disordered" evidence="1">
    <location>
        <begin position="1"/>
        <end position="38"/>
    </location>
</feature>
<evidence type="ECO:0000256" key="1">
    <source>
        <dbReference type="SAM" id="MobiDB-lite"/>
    </source>
</evidence>
<reference evidence="2 3" key="1">
    <citation type="submission" date="2015-01" db="EMBL/GenBank/DDBJ databases">
        <title>Evolution of Trichinella species and genotypes.</title>
        <authorList>
            <person name="Korhonen P.K."/>
            <person name="Edoardo P."/>
            <person name="Giuseppe L.R."/>
            <person name="Gasser R.B."/>
        </authorList>
    </citation>
    <scope>NUCLEOTIDE SEQUENCE [LARGE SCALE GENOMIC DNA]</scope>
    <source>
        <strain evidence="2">ISS1029</strain>
    </source>
</reference>
<organism evidence="2 3">
    <name type="scientific">Trichinella zimbabwensis</name>
    <dbReference type="NCBI Taxonomy" id="268475"/>
    <lineage>
        <taxon>Eukaryota</taxon>
        <taxon>Metazoa</taxon>
        <taxon>Ecdysozoa</taxon>
        <taxon>Nematoda</taxon>
        <taxon>Enoplea</taxon>
        <taxon>Dorylaimia</taxon>
        <taxon>Trichinellida</taxon>
        <taxon>Trichinellidae</taxon>
        <taxon>Trichinella</taxon>
    </lineage>
</organism>
<gene>
    <name evidence="2" type="ORF">T11_13005</name>
</gene>
<dbReference type="AlphaFoldDB" id="A0A0V1HDK9"/>
<evidence type="ECO:0000313" key="2">
    <source>
        <dbReference type="EMBL" id="KRZ08867.1"/>
    </source>
</evidence>
<sequence>MLSTKREHGQKINAYGEDSRVNPETQADPSATAGGSLQVHSDSQLEAHLLTFFQYLFLQGTQH</sequence>
<dbReference type="EMBL" id="JYDP01000080">
    <property type="protein sequence ID" value="KRZ08867.1"/>
    <property type="molecule type" value="Genomic_DNA"/>
</dbReference>
<feature type="compositionally biased region" description="Basic and acidic residues" evidence="1">
    <location>
        <begin position="1"/>
        <end position="10"/>
    </location>
</feature>
<accession>A0A0V1HDK9</accession>
<feature type="compositionally biased region" description="Polar residues" evidence="1">
    <location>
        <begin position="22"/>
        <end position="38"/>
    </location>
</feature>
<keyword evidence="3" id="KW-1185">Reference proteome</keyword>
<name>A0A0V1HDK9_9BILA</name>
<protein>
    <submittedName>
        <fullName evidence="2">Uncharacterized protein</fullName>
    </submittedName>
</protein>
<comment type="caution">
    <text evidence="2">The sequence shown here is derived from an EMBL/GenBank/DDBJ whole genome shotgun (WGS) entry which is preliminary data.</text>
</comment>